<reference evidence="4" key="1">
    <citation type="submission" date="2020-10" db="EMBL/GenBank/DDBJ databases">
        <title>Sequencing the genomes of 1000 actinobacteria strains.</title>
        <authorList>
            <person name="Klenk H.-P."/>
        </authorList>
    </citation>
    <scope>NUCLEOTIDE SEQUENCE</scope>
    <source>
        <strain evidence="4">DSM 45354</strain>
    </source>
</reference>
<dbReference type="InterPro" id="IPR003615">
    <property type="entry name" value="HNH_nuc"/>
</dbReference>
<evidence type="ECO:0000259" key="3">
    <source>
        <dbReference type="Pfam" id="PF02720"/>
    </source>
</evidence>
<dbReference type="RefSeq" id="WP_238361793.1">
    <property type="nucleotide sequence ID" value="NZ_BAABJL010000194.1"/>
</dbReference>
<dbReference type="GO" id="GO:0003676">
    <property type="term" value="F:nucleic acid binding"/>
    <property type="evidence" value="ECO:0007669"/>
    <property type="project" value="InterPro"/>
</dbReference>
<evidence type="ECO:0008006" key="6">
    <source>
        <dbReference type="Google" id="ProtNLM"/>
    </source>
</evidence>
<proteinExistence type="inferred from homology"/>
<protein>
    <recommendedName>
        <fullName evidence="6">HNH nuclease domain-containing protein</fullName>
    </recommendedName>
</protein>
<dbReference type="InterPro" id="IPR002711">
    <property type="entry name" value="HNH"/>
</dbReference>
<dbReference type="GO" id="GO:0008270">
    <property type="term" value="F:zinc ion binding"/>
    <property type="evidence" value="ECO:0007669"/>
    <property type="project" value="InterPro"/>
</dbReference>
<comment type="similarity">
    <text evidence="1">Belongs to the Rv1128c/1148c/1588c/1702c/1945/3466 family.</text>
</comment>
<keyword evidence="5" id="KW-1185">Reference proteome</keyword>
<feature type="domain" description="HNH" evidence="2">
    <location>
        <begin position="402"/>
        <end position="437"/>
    </location>
</feature>
<evidence type="ECO:0000256" key="1">
    <source>
        <dbReference type="ARBA" id="ARBA00023450"/>
    </source>
</evidence>
<evidence type="ECO:0000313" key="5">
    <source>
        <dbReference type="Proteomes" id="UP000638648"/>
    </source>
</evidence>
<dbReference type="GO" id="GO:0004519">
    <property type="term" value="F:endonuclease activity"/>
    <property type="evidence" value="ECO:0007669"/>
    <property type="project" value="InterPro"/>
</dbReference>
<evidence type="ECO:0000259" key="2">
    <source>
        <dbReference type="Pfam" id="PF01844"/>
    </source>
</evidence>
<dbReference type="InterPro" id="IPR003870">
    <property type="entry name" value="DUF222"/>
</dbReference>
<dbReference type="AlphaFoldDB" id="A0A927NBK2"/>
<accession>A0A927NBK2</accession>
<gene>
    <name evidence="4" type="ORF">HEB94_009355</name>
</gene>
<dbReference type="Pfam" id="PF01844">
    <property type="entry name" value="HNH"/>
    <property type="match status" value="1"/>
</dbReference>
<organism evidence="4 5">
    <name type="scientific">Actinopolymorpha pittospori</name>
    <dbReference type="NCBI Taxonomy" id="648752"/>
    <lineage>
        <taxon>Bacteria</taxon>
        <taxon>Bacillati</taxon>
        <taxon>Actinomycetota</taxon>
        <taxon>Actinomycetes</taxon>
        <taxon>Propionibacteriales</taxon>
        <taxon>Actinopolymorphaceae</taxon>
        <taxon>Actinopolymorpha</taxon>
    </lineage>
</organism>
<sequence length="476" mass="51689">MDIDTGSASGGAGFAHPLMRWLADVGAGIDAAIECPTLSLPLDGHESVLRQIAVCEAKLASLRLSLTRQAELNEVRKLTGAANTAGWVQQVTRMGRREASVSVRLAKALDQTLQATGRALGASEISLGQAQVIERAIRRLPNDVDTAVKAEAEAFLLDSAQALDVDDLDKAGKHLYEVIAPEDAERRIGKQLEEQERRAREIRTLSFGPVRDGMGTMFMRLDVPTLAILQALLDPLARPGPTGPDGPDVRSSERRLADAFAELVALAQAAVDAPTRGGTRPRLTVTMNHDNLANKLGYATLNSVLTDSGPTHLKVQTHSDEDGSGGQAMIGYRITGSPLSATLVRQLACDAEIIPRGARRRRGRARPRQRDQAVHALPATRIGRAGRLLLPLSRLPTSREVDRSASHPHHIQHWVDGGATDLNNGVLLCQHHHTVIHTQGWTVRMSNDGHPEYIPPPWVTPHQNVIRPDDHTVIRR</sequence>
<comment type="caution">
    <text evidence="4">The sequence shown here is derived from an EMBL/GenBank/DDBJ whole genome shotgun (WGS) entry which is preliminary data.</text>
</comment>
<name>A0A927NBK2_9ACTN</name>
<dbReference type="EMBL" id="JADBEM010000001">
    <property type="protein sequence ID" value="MBE1612507.1"/>
    <property type="molecule type" value="Genomic_DNA"/>
</dbReference>
<feature type="domain" description="DUF222" evidence="3">
    <location>
        <begin position="48"/>
        <end position="354"/>
    </location>
</feature>
<dbReference type="Proteomes" id="UP000638648">
    <property type="component" value="Unassembled WGS sequence"/>
</dbReference>
<dbReference type="CDD" id="cd00085">
    <property type="entry name" value="HNHc"/>
    <property type="match status" value="1"/>
</dbReference>
<dbReference type="Pfam" id="PF02720">
    <property type="entry name" value="DUF222"/>
    <property type="match status" value="1"/>
</dbReference>
<evidence type="ECO:0000313" key="4">
    <source>
        <dbReference type="EMBL" id="MBE1612507.1"/>
    </source>
</evidence>